<comment type="similarity">
    <text evidence="7">Belongs to the NAGSA dehydrogenase family. Type 1 subfamily.</text>
</comment>
<comment type="pathway">
    <text evidence="1 7">Amino-acid biosynthesis; L-arginine biosynthesis; N(2)-acetyl-L-ornithine from L-glutamate: step 3/4.</text>
</comment>
<comment type="subcellular location">
    <subcellularLocation>
        <location evidence="7">Cytoplasm</location>
    </subcellularLocation>
</comment>
<gene>
    <name evidence="7" type="primary">argC</name>
    <name evidence="10" type="ORF">G4L39_04000</name>
</gene>
<keyword evidence="2 7" id="KW-0055">Arginine biosynthesis</keyword>
<dbReference type="GO" id="GO:0070401">
    <property type="term" value="F:NADP+ binding"/>
    <property type="evidence" value="ECO:0007669"/>
    <property type="project" value="InterPro"/>
</dbReference>
<evidence type="ECO:0000313" key="11">
    <source>
        <dbReference type="Proteomes" id="UP000477311"/>
    </source>
</evidence>
<dbReference type="InterPro" id="IPR036291">
    <property type="entry name" value="NAD(P)-bd_dom_sf"/>
</dbReference>
<dbReference type="GO" id="GO:0003942">
    <property type="term" value="F:N-acetyl-gamma-glutamyl-phosphate reductase activity"/>
    <property type="evidence" value="ECO:0007669"/>
    <property type="project" value="UniProtKB-UniRule"/>
</dbReference>
<feature type="domain" description="Semialdehyde dehydrogenase NAD-binding" evidence="9">
    <location>
        <begin position="8"/>
        <end position="150"/>
    </location>
</feature>
<dbReference type="GO" id="GO:0006526">
    <property type="term" value="P:L-arginine biosynthetic process"/>
    <property type="evidence" value="ECO:0007669"/>
    <property type="project" value="UniProtKB-UniRule"/>
</dbReference>
<dbReference type="Proteomes" id="UP000477311">
    <property type="component" value="Unassembled WGS sequence"/>
</dbReference>
<comment type="catalytic activity">
    <reaction evidence="6 7">
        <text>N-acetyl-L-glutamate 5-semialdehyde + phosphate + NADP(+) = N-acetyl-L-glutamyl 5-phosphate + NADPH + H(+)</text>
        <dbReference type="Rhea" id="RHEA:21588"/>
        <dbReference type="ChEBI" id="CHEBI:15378"/>
        <dbReference type="ChEBI" id="CHEBI:29123"/>
        <dbReference type="ChEBI" id="CHEBI:43474"/>
        <dbReference type="ChEBI" id="CHEBI:57783"/>
        <dbReference type="ChEBI" id="CHEBI:57936"/>
        <dbReference type="ChEBI" id="CHEBI:58349"/>
        <dbReference type="EC" id="1.2.1.38"/>
    </reaction>
</comment>
<dbReference type="Gene3D" id="3.40.50.720">
    <property type="entry name" value="NAD(P)-binding Rossmann-like Domain"/>
    <property type="match status" value="1"/>
</dbReference>
<keyword evidence="11" id="KW-1185">Reference proteome</keyword>
<dbReference type="InterPro" id="IPR000706">
    <property type="entry name" value="AGPR_type-1"/>
</dbReference>
<dbReference type="EC" id="1.2.1.38" evidence="7"/>
<organism evidence="10 11">
    <name type="scientific">Limisphaera ngatamarikiensis</name>
    <dbReference type="NCBI Taxonomy" id="1324935"/>
    <lineage>
        <taxon>Bacteria</taxon>
        <taxon>Pseudomonadati</taxon>
        <taxon>Verrucomicrobiota</taxon>
        <taxon>Verrucomicrobiia</taxon>
        <taxon>Limisphaerales</taxon>
        <taxon>Limisphaeraceae</taxon>
        <taxon>Limisphaera</taxon>
    </lineage>
</organism>
<comment type="function">
    <text evidence="7">Catalyzes the NADPH-dependent reduction of N-acetyl-5-glutamyl phosphate to yield N-acetyl-L-glutamate 5-semialdehyde.</text>
</comment>
<dbReference type="FunFam" id="3.30.360.10:FF:000014">
    <property type="entry name" value="N-acetyl-gamma-glutamyl-phosphate reductase"/>
    <property type="match status" value="1"/>
</dbReference>
<name>A0A6M1RLP7_9BACT</name>
<evidence type="ECO:0000256" key="4">
    <source>
        <dbReference type="ARBA" id="ARBA00022857"/>
    </source>
</evidence>
<accession>A0A6M1RLP7</accession>
<dbReference type="NCBIfam" id="TIGR01850">
    <property type="entry name" value="argC"/>
    <property type="match status" value="1"/>
</dbReference>
<dbReference type="InterPro" id="IPR050085">
    <property type="entry name" value="AGPR"/>
</dbReference>
<dbReference type="CDD" id="cd23934">
    <property type="entry name" value="AGPR_1_C"/>
    <property type="match status" value="1"/>
</dbReference>
<dbReference type="InterPro" id="IPR000534">
    <property type="entry name" value="Semialdehyde_DH_NAD-bd"/>
</dbReference>
<keyword evidence="7" id="KW-0963">Cytoplasm</keyword>
<dbReference type="CDD" id="cd17895">
    <property type="entry name" value="AGPR_1_N"/>
    <property type="match status" value="1"/>
</dbReference>
<keyword evidence="3 7" id="KW-0028">Amino-acid biosynthesis</keyword>
<evidence type="ECO:0000256" key="8">
    <source>
        <dbReference type="PROSITE-ProRule" id="PRU10010"/>
    </source>
</evidence>
<evidence type="ECO:0000256" key="1">
    <source>
        <dbReference type="ARBA" id="ARBA00004862"/>
    </source>
</evidence>
<dbReference type="InterPro" id="IPR058924">
    <property type="entry name" value="AGPR_dimerisation_dom"/>
</dbReference>
<dbReference type="Pfam" id="PF22698">
    <property type="entry name" value="Semialdhyde_dhC_1"/>
    <property type="match status" value="1"/>
</dbReference>
<dbReference type="SMART" id="SM00859">
    <property type="entry name" value="Semialdhyde_dh"/>
    <property type="match status" value="1"/>
</dbReference>
<dbReference type="Pfam" id="PF01118">
    <property type="entry name" value="Semialdhyde_dh"/>
    <property type="match status" value="1"/>
</dbReference>
<evidence type="ECO:0000256" key="6">
    <source>
        <dbReference type="ARBA" id="ARBA00050557"/>
    </source>
</evidence>
<dbReference type="SUPFAM" id="SSF55347">
    <property type="entry name" value="Glyceraldehyde-3-phosphate dehydrogenase-like, C-terminal domain"/>
    <property type="match status" value="1"/>
</dbReference>
<keyword evidence="5 7" id="KW-0560">Oxidoreductase</keyword>
<dbReference type="SUPFAM" id="SSF51735">
    <property type="entry name" value="NAD(P)-binding Rossmann-fold domains"/>
    <property type="match status" value="1"/>
</dbReference>
<dbReference type="InterPro" id="IPR023013">
    <property type="entry name" value="AGPR_AS"/>
</dbReference>
<protein>
    <recommendedName>
        <fullName evidence="7">N-acetyl-gamma-glutamyl-phosphate reductase</fullName>
        <shortName evidence="7">AGPR</shortName>
        <ecNumber evidence="7">1.2.1.38</ecNumber>
    </recommendedName>
    <alternativeName>
        <fullName evidence="7">N-acetyl-glutamate semialdehyde dehydrogenase</fullName>
        <shortName evidence="7">NAGSA dehydrogenase</shortName>
    </alternativeName>
</protein>
<sequence>MSELKKVRVAVVGASGYSGEELVRLLLGHPGVELVAVTSRQYAGRTVGQVFPRFGHWGRARELRFEEPDARRLAELADVVFLALPHGVAAEFARPLLESGRVVIDLSTDFRLRDAAVYEEFYGHAHPAPELLSQAVYGLPELYRERLRGARLVAAPGCYPTSILLPLVPLLRAGLIESDGIVVNSLSGVSGAGRKAELEYLFCECAESLRAYGVPKHRHLSEIEQELSLAAGRRVVIRFTPHLVPVRRGILTTVVARPTAGLGTAGEVFALTGRIEACYRAAYGDEPFVRVLDDKGLPDTKNVVGTNVCEIGWRLDPRTGHVVVVSAEDNLLKGASGQAVQCMNLVCGFAETTGLM</sequence>
<keyword evidence="4 7" id="KW-0521">NADP</keyword>
<reference evidence="10 11" key="1">
    <citation type="submission" date="2020-02" db="EMBL/GenBank/DDBJ databases">
        <title>Draft genome sequence of Limisphaera ngatamarikiensis NGM72.4T, a thermophilic Verrucomicrobia grouped in subdivision 3.</title>
        <authorList>
            <person name="Carere C.R."/>
            <person name="Steen J."/>
            <person name="Hugenholtz P."/>
            <person name="Stott M.B."/>
        </authorList>
    </citation>
    <scope>NUCLEOTIDE SEQUENCE [LARGE SCALE GENOMIC DNA]</scope>
    <source>
        <strain evidence="10 11">NGM72.4</strain>
    </source>
</reference>
<dbReference type="PANTHER" id="PTHR32338">
    <property type="entry name" value="N-ACETYL-GAMMA-GLUTAMYL-PHOSPHATE REDUCTASE, CHLOROPLASTIC-RELATED-RELATED"/>
    <property type="match status" value="1"/>
</dbReference>
<dbReference type="GO" id="GO:0005737">
    <property type="term" value="C:cytoplasm"/>
    <property type="evidence" value="ECO:0007669"/>
    <property type="project" value="UniProtKB-SubCell"/>
</dbReference>
<proteinExistence type="inferred from homology"/>
<dbReference type="UniPathway" id="UPA00068">
    <property type="reaction ID" value="UER00108"/>
</dbReference>
<evidence type="ECO:0000256" key="3">
    <source>
        <dbReference type="ARBA" id="ARBA00022605"/>
    </source>
</evidence>
<dbReference type="Gene3D" id="3.30.360.10">
    <property type="entry name" value="Dihydrodipicolinate Reductase, domain 2"/>
    <property type="match status" value="1"/>
</dbReference>
<feature type="active site" evidence="7 8">
    <location>
        <position position="158"/>
    </location>
</feature>
<evidence type="ECO:0000256" key="2">
    <source>
        <dbReference type="ARBA" id="ARBA00022571"/>
    </source>
</evidence>
<dbReference type="EMBL" id="JAAKYA010000023">
    <property type="protein sequence ID" value="NGO38563.1"/>
    <property type="molecule type" value="Genomic_DNA"/>
</dbReference>
<evidence type="ECO:0000256" key="5">
    <source>
        <dbReference type="ARBA" id="ARBA00023002"/>
    </source>
</evidence>
<dbReference type="AlphaFoldDB" id="A0A6M1RLP7"/>
<dbReference type="PROSITE" id="PS01224">
    <property type="entry name" value="ARGC"/>
    <property type="match status" value="1"/>
</dbReference>
<evidence type="ECO:0000259" key="9">
    <source>
        <dbReference type="SMART" id="SM00859"/>
    </source>
</evidence>
<dbReference type="RefSeq" id="WP_165106110.1">
    <property type="nucleotide sequence ID" value="NZ_JAAKYA010000023.1"/>
</dbReference>
<evidence type="ECO:0000313" key="10">
    <source>
        <dbReference type="EMBL" id="NGO38563.1"/>
    </source>
</evidence>
<dbReference type="HAMAP" id="MF_00150">
    <property type="entry name" value="ArgC_type1"/>
    <property type="match status" value="1"/>
</dbReference>
<comment type="caution">
    <text evidence="10">The sequence shown here is derived from an EMBL/GenBank/DDBJ whole genome shotgun (WGS) entry which is preliminary data.</text>
</comment>
<evidence type="ECO:0000256" key="7">
    <source>
        <dbReference type="HAMAP-Rule" id="MF_00150"/>
    </source>
</evidence>
<dbReference type="GO" id="GO:0051287">
    <property type="term" value="F:NAD binding"/>
    <property type="evidence" value="ECO:0007669"/>
    <property type="project" value="InterPro"/>
</dbReference>
<dbReference type="PANTHER" id="PTHR32338:SF10">
    <property type="entry name" value="N-ACETYL-GAMMA-GLUTAMYL-PHOSPHATE REDUCTASE, CHLOROPLASTIC-RELATED"/>
    <property type="match status" value="1"/>
</dbReference>